<keyword evidence="5" id="KW-0677">Repeat</keyword>
<evidence type="ECO:0000256" key="4">
    <source>
        <dbReference type="ARBA" id="ARBA00022729"/>
    </source>
</evidence>
<keyword evidence="4" id="KW-0732">Signal</keyword>
<dbReference type="NCBIfam" id="TIGR03303">
    <property type="entry name" value="OM_YaeT"/>
    <property type="match status" value="1"/>
</dbReference>
<dbReference type="InterPro" id="IPR039910">
    <property type="entry name" value="D15-like"/>
</dbReference>
<dbReference type="Gene3D" id="3.10.20.310">
    <property type="entry name" value="membrane protein fhac"/>
    <property type="match status" value="5"/>
</dbReference>
<dbReference type="InterPro" id="IPR034746">
    <property type="entry name" value="POTRA"/>
</dbReference>
<dbReference type="GO" id="GO:0071709">
    <property type="term" value="P:membrane assembly"/>
    <property type="evidence" value="ECO:0007669"/>
    <property type="project" value="InterPro"/>
</dbReference>
<feature type="domain" description="POTRA" evidence="8">
    <location>
        <begin position="40"/>
        <end position="107"/>
    </location>
</feature>
<feature type="domain" description="POTRA" evidence="8">
    <location>
        <begin position="361"/>
        <end position="434"/>
    </location>
</feature>
<keyword evidence="7" id="KW-0998">Cell outer membrane</keyword>
<dbReference type="InterPro" id="IPR023707">
    <property type="entry name" value="OM_assembly_BamA"/>
</dbReference>
<dbReference type="PANTHER" id="PTHR12815">
    <property type="entry name" value="SORTING AND ASSEMBLY MACHINERY SAMM50 PROTEIN FAMILY MEMBER"/>
    <property type="match status" value="1"/>
</dbReference>
<keyword evidence="2" id="KW-1134">Transmembrane beta strand</keyword>
<evidence type="ECO:0000256" key="3">
    <source>
        <dbReference type="ARBA" id="ARBA00022692"/>
    </source>
</evidence>
<comment type="subcellular location">
    <subcellularLocation>
        <location evidence="1">Membrane</location>
    </subcellularLocation>
</comment>
<dbReference type="InterPro" id="IPR010827">
    <property type="entry name" value="BamA/TamA_POTRA"/>
</dbReference>
<dbReference type="HAMAP" id="MF_01430">
    <property type="entry name" value="OM_assembly_BamA"/>
    <property type="match status" value="1"/>
</dbReference>
<dbReference type="PANTHER" id="PTHR12815:SF23">
    <property type="entry name" value="OUTER MEMBRANE PROTEIN ASSEMBLY FACTOR BAMA"/>
    <property type="match status" value="1"/>
</dbReference>
<dbReference type="PIRSF" id="PIRSF006076">
    <property type="entry name" value="OM_assembly_OMP85"/>
    <property type="match status" value="1"/>
</dbReference>
<dbReference type="Gene3D" id="2.40.160.50">
    <property type="entry name" value="membrane protein fhac: a member of the omp85/tpsb transporter family"/>
    <property type="match status" value="1"/>
</dbReference>
<evidence type="ECO:0000256" key="2">
    <source>
        <dbReference type="ARBA" id="ARBA00022452"/>
    </source>
</evidence>
<gene>
    <name evidence="9" type="ORF">MNBD_ALPHA06-2257</name>
</gene>
<evidence type="ECO:0000256" key="6">
    <source>
        <dbReference type="ARBA" id="ARBA00023136"/>
    </source>
</evidence>
<protein>
    <submittedName>
        <fullName evidence="9">Outer membrane protein assembly factor YaeT</fullName>
    </submittedName>
</protein>
<accession>A0A3B0RPZ3</accession>
<keyword evidence="3" id="KW-0812">Transmembrane</keyword>
<organism evidence="9">
    <name type="scientific">hydrothermal vent metagenome</name>
    <dbReference type="NCBI Taxonomy" id="652676"/>
    <lineage>
        <taxon>unclassified sequences</taxon>
        <taxon>metagenomes</taxon>
        <taxon>ecological metagenomes</taxon>
    </lineage>
</organism>
<dbReference type="GO" id="GO:0019867">
    <property type="term" value="C:outer membrane"/>
    <property type="evidence" value="ECO:0007669"/>
    <property type="project" value="InterPro"/>
</dbReference>
<name>A0A3B0RPZ3_9ZZZZ</name>
<dbReference type="Pfam" id="PF07244">
    <property type="entry name" value="POTRA"/>
    <property type="match status" value="5"/>
</dbReference>
<dbReference type="PROSITE" id="PS51779">
    <property type="entry name" value="POTRA"/>
    <property type="match status" value="3"/>
</dbReference>
<keyword evidence="6" id="KW-0472">Membrane</keyword>
<dbReference type="AlphaFoldDB" id="A0A3B0RPZ3"/>
<proteinExistence type="inferred from homology"/>
<evidence type="ECO:0000313" key="9">
    <source>
        <dbReference type="EMBL" id="VAV93481.1"/>
    </source>
</evidence>
<dbReference type="Pfam" id="PF01103">
    <property type="entry name" value="Omp85"/>
    <property type="match status" value="1"/>
</dbReference>
<evidence type="ECO:0000256" key="7">
    <source>
        <dbReference type="ARBA" id="ARBA00023237"/>
    </source>
</evidence>
<dbReference type="EMBL" id="UOEE01000167">
    <property type="protein sequence ID" value="VAV93481.1"/>
    <property type="molecule type" value="Genomic_DNA"/>
</dbReference>
<evidence type="ECO:0000256" key="1">
    <source>
        <dbReference type="ARBA" id="ARBA00004370"/>
    </source>
</evidence>
<feature type="domain" description="POTRA" evidence="8">
    <location>
        <begin position="108"/>
        <end position="185"/>
    </location>
</feature>
<evidence type="ECO:0000259" key="8">
    <source>
        <dbReference type="PROSITE" id="PS51779"/>
    </source>
</evidence>
<dbReference type="InterPro" id="IPR000184">
    <property type="entry name" value="Bac_surfAg_D15"/>
</dbReference>
<sequence>MPRFGLHILVAIVFCTFATAMPLMVRAQTAAQATEPKTQSRIRQVIVQGNQRLEVGTVQSYLLLGPGDIFDPQLIDLSLKTLFATGLFADISIREQNGALVVEVVENPIINRVIFEGNRALKEEKLRDEIQAQPRAIFTRARVQSDVQRVIELYRKSGRFAATVAPKIAEQPQNRVDLIFEVTEGPVTNVSRINFIGNIIFTDSELRRILATEESRWWKFLTSNDNFDPDRLEYDRELLRQHYGDKGYADFRVVSAVAELTPDRENFFITFTIDEGIKYKFGKVTVESELDALDTDFMERLVPIKSGTLYKNKQIENAIDSLTFAAGASGYAFVDIRDRRNRNRDDRTVDINFLLNEGPRVYVERIEIVGNTRTVDRVIRREIQLVEGDAFNRALLDRSRNLIRRLGFFKEVEVSEQPGSKNDRAVVKFTVEEQPTGELSFGAGFSSISNLLLDVSISERNFRGRGQSLRFAVSASSRRRSVDIRFTEPRFLGRNMSAGFDLFNVRSNFLREASFQTTSLGGGVNVGLPITGNSSLFLRYTLRNDTITAPNRIQTDVFGNPVRDANGDFVVECTASDQICSQIGSRLTSLGGLTFSWDKRNDPIRPTRGFDVSFNQEFAGFGGDVRFLRTRIRGNAFRGLIKDFILSAHIDAGFITGWGGNDIRINDRFFKGGLSFRGFDVAGIGSRIIELSTDLNGQTIEIPRNALGGKAYAIGSFELEFPVGLPEEYGIKASLFTEFGTLGLLDASDKVVSDPSRFVVRDELALRASAGISIFWNSPFGPVKFDFSNVIRKESYDDVKTFRFSQTKRF</sequence>
<reference evidence="9" key="1">
    <citation type="submission" date="2018-06" db="EMBL/GenBank/DDBJ databases">
        <authorList>
            <person name="Zhirakovskaya E."/>
        </authorList>
    </citation>
    <scope>NUCLEOTIDE SEQUENCE</scope>
</reference>
<evidence type="ECO:0000256" key="5">
    <source>
        <dbReference type="ARBA" id="ARBA00022737"/>
    </source>
</evidence>